<evidence type="ECO:0000256" key="4">
    <source>
        <dbReference type="ARBA" id="ARBA00023136"/>
    </source>
</evidence>
<evidence type="ECO:0000256" key="3">
    <source>
        <dbReference type="ARBA" id="ARBA00022989"/>
    </source>
</evidence>
<dbReference type="AlphaFoldDB" id="A0A7X2PDP2"/>
<evidence type="ECO:0000256" key="2">
    <source>
        <dbReference type="ARBA" id="ARBA00022692"/>
    </source>
</evidence>
<dbReference type="PANTHER" id="PTHR30249">
    <property type="entry name" value="PUTATIVE SEROTONIN TRANSPORTER"/>
    <property type="match status" value="1"/>
</dbReference>
<keyword evidence="7" id="KW-1185">Reference proteome</keyword>
<comment type="subcellular location">
    <subcellularLocation>
        <location evidence="1">Membrane</location>
        <topology evidence="1">Multi-pass membrane protein</topology>
    </subcellularLocation>
</comment>
<feature type="transmembrane region" description="Helical" evidence="5">
    <location>
        <begin position="94"/>
        <end position="118"/>
    </location>
</feature>
<keyword evidence="3 5" id="KW-1133">Transmembrane helix</keyword>
<evidence type="ECO:0000256" key="5">
    <source>
        <dbReference type="SAM" id="Phobius"/>
    </source>
</evidence>
<accession>A0A7X2PDP2</accession>
<evidence type="ECO:0000313" key="7">
    <source>
        <dbReference type="Proteomes" id="UP000460549"/>
    </source>
</evidence>
<evidence type="ECO:0000256" key="1">
    <source>
        <dbReference type="ARBA" id="ARBA00004141"/>
    </source>
</evidence>
<dbReference type="RefSeq" id="WP_154426387.1">
    <property type="nucleotide sequence ID" value="NZ_VUNN01000023.1"/>
</dbReference>
<reference evidence="6 7" key="1">
    <citation type="submission" date="2019-08" db="EMBL/GenBank/DDBJ databases">
        <title>In-depth cultivation of the pig gut microbiome towards novel bacterial diversity and tailored functional studies.</title>
        <authorList>
            <person name="Wylensek D."/>
            <person name="Hitch T.C.A."/>
            <person name="Clavel T."/>
        </authorList>
    </citation>
    <scope>NUCLEOTIDE SEQUENCE [LARGE SCALE GENOMIC DNA]</scope>
    <source>
        <strain evidence="6 7">NM-380-WT-3C1</strain>
    </source>
</reference>
<dbReference type="Pfam" id="PF04172">
    <property type="entry name" value="LrgB"/>
    <property type="match status" value="1"/>
</dbReference>
<dbReference type="PANTHER" id="PTHR30249:SF0">
    <property type="entry name" value="PLASTIDAL GLYCOLATE_GLYCERATE TRANSLOCATOR 1, CHLOROPLASTIC"/>
    <property type="match status" value="1"/>
</dbReference>
<name>A0A7X2PDP2_9SPIO</name>
<protein>
    <submittedName>
        <fullName evidence="6">LrgB family protein</fullName>
    </submittedName>
</protein>
<gene>
    <name evidence="6" type="ORF">FYJ80_09650</name>
</gene>
<organism evidence="6 7">
    <name type="scientific">Bullifex porci</name>
    <dbReference type="NCBI Taxonomy" id="2606638"/>
    <lineage>
        <taxon>Bacteria</taxon>
        <taxon>Pseudomonadati</taxon>
        <taxon>Spirochaetota</taxon>
        <taxon>Spirochaetia</taxon>
        <taxon>Spirochaetales</taxon>
        <taxon>Spirochaetaceae</taxon>
        <taxon>Bullifex</taxon>
    </lineage>
</organism>
<feature type="transmembrane region" description="Helical" evidence="5">
    <location>
        <begin position="138"/>
        <end position="165"/>
    </location>
</feature>
<proteinExistence type="predicted"/>
<dbReference type="Proteomes" id="UP000460549">
    <property type="component" value="Unassembled WGS sequence"/>
</dbReference>
<feature type="transmembrane region" description="Helical" evidence="5">
    <location>
        <begin position="38"/>
        <end position="59"/>
    </location>
</feature>
<feature type="transmembrane region" description="Helical" evidence="5">
    <location>
        <begin position="6"/>
        <end position="26"/>
    </location>
</feature>
<keyword evidence="4 5" id="KW-0472">Membrane</keyword>
<feature type="transmembrane region" description="Helical" evidence="5">
    <location>
        <begin position="65"/>
        <end position="82"/>
    </location>
</feature>
<keyword evidence="2 5" id="KW-0812">Transmembrane</keyword>
<evidence type="ECO:0000313" key="6">
    <source>
        <dbReference type="EMBL" id="MSU07029.1"/>
    </source>
</evidence>
<comment type="caution">
    <text evidence="6">The sequence shown here is derived from an EMBL/GenBank/DDBJ whole genome shotgun (WGS) entry which is preliminary data.</text>
</comment>
<sequence length="230" mass="24528">MKEVVFSSPFFGISISIFAFAIGTVINKKTKIALLNPLLISYVIIIAFMVIFDIPLEWYNNGGDFINLFLTPATAVLALTIYRQRDLIKKNFITITIATFVGSLTSIISVVALCKLFALSDTLTYSLIPKSITTPMAIAVSSSLGGIQSITVLTVIITGISGNILAPLLIKLFKVDDPLVQGVALGTSSHAIGTSKAVELGEIQGAVSSVSLTFTGIITVVLSLFVTYFI</sequence>
<dbReference type="EMBL" id="VUNN01000023">
    <property type="protein sequence ID" value="MSU07029.1"/>
    <property type="molecule type" value="Genomic_DNA"/>
</dbReference>
<feature type="transmembrane region" description="Helical" evidence="5">
    <location>
        <begin position="206"/>
        <end position="229"/>
    </location>
</feature>
<dbReference type="InterPro" id="IPR007300">
    <property type="entry name" value="CidB/LrgB"/>
</dbReference>
<dbReference type="GO" id="GO:0016020">
    <property type="term" value="C:membrane"/>
    <property type="evidence" value="ECO:0007669"/>
    <property type="project" value="UniProtKB-SubCell"/>
</dbReference>